<evidence type="ECO:0000256" key="3">
    <source>
        <dbReference type="ARBA" id="ARBA00022692"/>
    </source>
</evidence>
<dbReference type="RefSeq" id="WP_074717925.1">
    <property type="nucleotide sequence ID" value="NZ_FNPG01000018.1"/>
</dbReference>
<dbReference type="Proteomes" id="UP000183918">
    <property type="component" value="Unassembled WGS sequence"/>
</dbReference>
<evidence type="ECO:0000256" key="6">
    <source>
        <dbReference type="SAM" id="Phobius"/>
    </source>
</evidence>
<evidence type="ECO:0000259" key="7">
    <source>
        <dbReference type="Pfam" id="PF00482"/>
    </source>
</evidence>
<keyword evidence="3 6" id="KW-0812">Transmembrane</keyword>
<dbReference type="InterPro" id="IPR018076">
    <property type="entry name" value="T2SS_GspF_dom"/>
</dbReference>
<keyword evidence="4 6" id="KW-1133">Transmembrane helix</keyword>
<dbReference type="EMBL" id="FNPG01000018">
    <property type="protein sequence ID" value="SDY46525.1"/>
    <property type="molecule type" value="Genomic_DNA"/>
</dbReference>
<dbReference type="AlphaFoldDB" id="A0A1H3K446"/>
<evidence type="ECO:0000256" key="2">
    <source>
        <dbReference type="ARBA" id="ARBA00022475"/>
    </source>
</evidence>
<dbReference type="OrthoDB" id="9793966at2"/>
<feature type="domain" description="Type II secretion system protein GspF" evidence="7">
    <location>
        <begin position="261"/>
        <end position="393"/>
    </location>
</feature>
<evidence type="ECO:0000256" key="4">
    <source>
        <dbReference type="ARBA" id="ARBA00022989"/>
    </source>
</evidence>
<evidence type="ECO:0000313" key="8">
    <source>
        <dbReference type="EMBL" id="SDY46525.1"/>
    </source>
</evidence>
<sequence>MKNKKIIIACIIIALLGLVADIVSFLGKENTKLKKNEIGEAYKVVHVKIDADGVVKNYDYDVKIREASISKDQADKFFEKAKKEIKKNLFTGNDNKDHVVNKLNLKEKWVDGLVTAEWYFDRYDVITPSGKPIFDKISSKGSQVVLKGVLICGKYSEKLEIILNLYRKKLSKKENFLYKLNSKIDNEQKNTKSNYFNLPKKIDGVAIKWKNKSNFYFFKSSIFMIVISVLLKFKELEDMKNSKKDREKSLKIDYPNIVGKFVILLGAGMSISQSIHRIAENYQEQRQEAKEREGYKQLIITSNEIKDGVSDRIAIQKFAERTKIPEYRKFSRLLIQNMQKGSTSLAKSLEEETYKAFETRKNLAKKLGEEASTKLLGPMMIMFGIVMAVVIAPAIFTFHI</sequence>
<evidence type="ECO:0000256" key="5">
    <source>
        <dbReference type="ARBA" id="ARBA00023136"/>
    </source>
</evidence>
<gene>
    <name evidence="8" type="ORF">SAMN02910414_01631</name>
</gene>
<name>A0A1H3K446_9FIRM</name>
<protein>
    <submittedName>
        <fullName evidence="8">Type II secretion system (T2SS), protein F</fullName>
    </submittedName>
</protein>
<evidence type="ECO:0000313" key="9">
    <source>
        <dbReference type="Proteomes" id="UP000183918"/>
    </source>
</evidence>
<feature type="transmembrane region" description="Helical" evidence="6">
    <location>
        <begin position="375"/>
        <end position="396"/>
    </location>
</feature>
<reference evidence="8 9" key="1">
    <citation type="submission" date="2016-10" db="EMBL/GenBank/DDBJ databases">
        <authorList>
            <person name="de Groot N.N."/>
        </authorList>
    </citation>
    <scope>NUCLEOTIDE SEQUENCE [LARGE SCALE GENOMIC DNA]</scope>
    <source>
        <strain evidence="8 9">DSM 14045</strain>
    </source>
</reference>
<organism evidence="8 9">
    <name type="scientific">Lachnobacterium bovis DSM 14045</name>
    <dbReference type="NCBI Taxonomy" id="1122142"/>
    <lineage>
        <taxon>Bacteria</taxon>
        <taxon>Bacillati</taxon>
        <taxon>Bacillota</taxon>
        <taxon>Clostridia</taxon>
        <taxon>Lachnospirales</taxon>
        <taxon>Lachnospiraceae</taxon>
        <taxon>Lachnobacterium</taxon>
    </lineage>
</organism>
<keyword evidence="2" id="KW-1003">Cell membrane</keyword>
<keyword evidence="9" id="KW-1185">Reference proteome</keyword>
<keyword evidence="5 6" id="KW-0472">Membrane</keyword>
<dbReference type="GO" id="GO:0005886">
    <property type="term" value="C:plasma membrane"/>
    <property type="evidence" value="ECO:0007669"/>
    <property type="project" value="UniProtKB-SubCell"/>
</dbReference>
<dbReference type="STRING" id="1122142.SAMN02910414_01631"/>
<evidence type="ECO:0000256" key="1">
    <source>
        <dbReference type="ARBA" id="ARBA00004651"/>
    </source>
</evidence>
<comment type="subcellular location">
    <subcellularLocation>
        <location evidence="1">Cell membrane</location>
        <topology evidence="1">Multi-pass membrane protein</topology>
    </subcellularLocation>
</comment>
<accession>A0A1H3K446</accession>
<proteinExistence type="predicted"/>
<dbReference type="Pfam" id="PF00482">
    <property type="entry name" value="T2SSF"/>
    <property type="match status" value="1"/>
</dbReference>